<protein>
    <submittedName>
        <fullName evidence="1">Uncharacterized protein</fullName>
    </submittedName>
</protein>
<dbReference type="EMBL" id="CM046396">
    <property type="protein sequence ID" value="KAI8538074.1"/>
    <property type="molecule type" value="Genomic_DNA"/>
</dbReference>
<keyword evidence="2" id="KW-1185">Reference proteome</keyword>
<proteinExistence type="predicted"/>
<evidence type="ECO:0000313" key="1">
    <source>
        <dbReference type="EMBL" id="KAI8538074.1"/>
    </source>
</evidence>
<reference evidence="1" key="1">
    <citation type="submission" date="2022-02" db="EMBL/GenBank/DDBJ databases">
        <title>Plant Genome Project.</title>
        <authorList>
            <person name="Zhang R.-G."/>
        </authorList>
    </citation>
    <scope>NUCLEOTIDE SEQUENCE</scope>
    <source>
        <strain evidence="1">AT1</strain>
    </source>
</reference>
<dbReference type="Proteomes" id="UP001062846">
    <property type="component" value="Chromosome 9"/>
</dbReference>
<comment type="caution">
    <text evidence="1">The sequence shown here is derived from an EMBL/GenBank/DDBJ whole genome shotgun (WGS) entry which is preliminary data.</text>
</comment>
<organism evidence="1 2">
    <name type="scientific">Rhododendron molle</name>
    <name type="common">Chinese azalea</name>
    <name type="synonym">Azalea mollis</name>
    <dbReference type="NCBI Taxonomy" id="49168"/>
    <lineage>
        <taxon>Eukaryota</taxon>
        <taxon>Viridiplantae</taxon>
        <taxon>Streptophyta</taxon>
        <taxon>Embryophyta</taxon>
        <taxon>Tracheophyta</taxon>
        <taxon>Spermatophyta</taxon>
        <taxon>Magnoliopsida</taxon>
        <taxon>eudicotyledons</taxon>
        <taxon>Gunneridae</taxon>
        <taxon>Pentapetalae</taxon>
        <taxon>asterids</taxon>
        <taxon>Ericales</taxon>
        <taxon>Ericaceae</taxon>
        <taxon>Ericoideae</taxon>
        <taxon>Rhodoreae</taxon>
        <taxon>Rhododendron</taxon>
    </lineage>
</organism>
<evidence type="ECO:0000313" key="2">
    <source>
        <dbReference type="Proteomes" id="UP001062846"/>
    </source>
</evidence>
<name>A0ACC0MBW8_RHOML</name>
<gene>
    <name evidence="1" type="ORF">RHMOL_Rhmol09G0073300</name>
</gene>
<accession>A0ACC0MBW8</accession>
<sequence>MEAKIGKFFESMGSFFTGGDHIPWSDGDIVVISGMMRQIAVTVATLLLVALEIPTGLTLPSIVPAFLWSPLEDGLFTLYFIASTLSCSGKEAQQHSVDVAILFVGREVGIQKS</sequence>